<dbReference type="InterPro" id="IPR006015">
    <property type="entry name" value="Universal_stress_UspA"/>
</dbReference>
<dbReference type="PRINTS" id="PR01438">
    <property type="entry name" value="UNVRSLSTRESS"/>
</dbReference>
<accession>A0ABD5VJQ2</accession>
<dbReference type="SUPFAM" id="SSF52402">
    <property type="entry name" value="Adenine nucleotide alpha hydrolases-like"/>
    <property type="match status" value="1"/>
</dbReference>
<reference evidence="3 4" key="1">
    <citation type="journal article" date="2019" name="Int. J. Syst. Evol. Microbiol.">
        <title>The Global Catalogue of Microorganisms (GCM) 10K type strain sequencing project: providing services to taxonomists for standard genome sequencing and annotation.</title>
        <authorList>
            <consortium name="The Broad Institute Genomics Platform"/>
            <consortium name="The Broad Institute Genome Sequencing Center for Infectious Disease"/>
            <person name="Wu L."/>
            <person name="Ma J."/>
        </authorList>
    </citation>
    <scope>NUCLEOTIDE SEQUENCE [LARGE SCALE GENOMIC DNA]</scope>
    <source>
        <strain evidence="3 4">GX26</strain>
    </source>
</reference>
<evidence type="ECO:0000313" key="3">
    <source>
        <dbReference type="EMBL" id="MFC6954410.1"/>
    </source>
</evidence>
<organism evidence="3 4">
    <name type="scientific">Halorubellus litoreus</name>
    <dbReference type="NCBI Taxonomy" id="755308"/>
    <lineage>
        <taxon>Archaea</taxon>
        <taxon>Methanobacteriati</taxon>
        <taxon>Methanobacteriota</taxon>
        <taxon>Stenosarchaea group</taxon>
        <taxon>Halobacteria</taxon>
        <taxon>Halobacteriales</taxon>
        <taxon>Halorubellaceae</taxon>
        <taxon>Halorubellus</taxon>
    </lineage>
</organism>
<protein>
    <submittedName>
        <fullName evidence="3">Universal stress protein</fullName>
    </submittedName>
</protein>
<gene>
    <name evidence="3" type="ORF">ACFQGB_16220</name>
</gene>
<dbReference type="InterPro" id="IPR006016">
    <property type="entry name" value="UspA"/>
</dbReference>
<evidence type="ECO:0000313" key="4">
    <source>
        <dbReference type="Proteomes" id="UP001596395"/>
    </source>
</evidence>
<name>A0ABD5VJQ2_9EURY</name>
<dbReference type="CDD" id="cd00293">
    <property type="entry name" value="USP-like"/>
    <property type="match status" value="1"/>
</dbReference>
<dbReference type="InterPro" id="IPR014729">
    <property type="entry name" value="Rossmann-like_a/b/a_fold"/>
</dbReference>
<comment type="similarity">
    <text evidence="1">Belongs to the universal stress protein A family.</text>
</comment>
<sequence>MAPSNVLVPLDGSPLSDAALAHALETFDCEITVLNVVVPIDAPMSEGGILEDVTDSDREVEARERADRLVERARDTAAEAGRDVDTVVESGDPAETIVEYAEDHAIDHVVMGGHGGNSGLASRLLGTVATTVVAEAPTTVTVVRD</sequence>
<comment type="caution">
    <text evidence="3">The sequence shown here is derived from an EMBL/GenBank/DDBJ whole genome shotgun (WGS) entry which is preliminary data.</text>
</comment>
<dbReference type="PANTHER" id="PTHR46268:SF24">
    <property type="entry name" value="UNIVERSAL STRESS PROTEIN"/>
    <property type="match status" value="1"/>
</dbReference>
<dbReference type="EMBL" id="JBHSXN010000003">
    <property type="protein sequence ID" value="MFC6954410.1"/>
    <property type="molecule type" value="Genomic_DNA"/>
</dbReference>
<evidence type="ECO:0000256" key="1">
    <source>
        <dbReference type="ARBA" id="ARBA00008791"/>
    </source>
</evidence>
<dbReference type="Pfam" id="PF00582">
    <property type="entry name" value="Usp"/>
    <property type="match status" value="1"/>
</dbReference>
<proteinExistence type="inferred from homology"/>
<dbReference type="RefSeq" id="WP_336351359.1">
    <property type="nucleotide sequence ID" value="NZ_JAZAQL010000003.1"/>
</dbReference>
<feature type="domain" description="UspA" evidence="2">
    <location>
        <begin position="5"/>
        <end position="144"/>
    </location>
</feature>
<evidence type="ECO:0000259" key="2">
    <source>
        <dbReference type="Pfam" id="PF00582"/>
    </source>
</evidence>
<keyword evidence="4" id="KW-1185">Reference proteome</keyword>
<dbReference type="Proteomes" id="UP001596395">
    <property type="component" value="Unassembled WGS sequence"/>
</dbReference>
<dbReference type="Gene3D" id="3.40.50.620">
    <property type="entry name" value="HUPs"/>
    <property type="match status" value="1"/>
</dbReference>
<dbReference type="AlphaFoldDB" id="A0ABD5VJQ2"/>
<dbReference type="PANTHER" id="PTHR46268">
    <property type="entry name" value="STRESS RESPONSE PROTEIN NHAX"/>
    <property type="match status" value="1"/>
</dbReference>